<dbReference type="InterPro" id="IPR038765">
    <property type="entry name" value="Papain-like_cys_pep_sf"/>
</dbReference>
<protein>
    <submittedName>
        <fullName evidence="3">SH3 domain-containing protein</fullName>
    </submittedName>
</protein>
<feature type="domain" description="SH3b2-type SH3" evidence="2">
    <location>
        <begin position="248"/>
        <end position="280"/>
    </location>
</feature>
<evidence type="ECO:0000259" key="1">
    <source>
        <dbReference type="Pfam" id="PF12913"/>
    </source>
</evidence>
<dbReference type="InterPro" id="IPR039439">
    <property type="entry name" value="SH3b1_dom"/>
</dbReference>
<dbReference type="InterPro" id="IPR026864">
    <property type="entry name" value="SH3b2-type_SH3"/>
</dbReference>
<dbReference type="PIRSF" id="PIRSF019015">
    <property type="entry name" value="P60_peptidase_YkfC"/>
    <property type="match status" value="1"/>
</dbReference>
<dbReference type="EMBL" id="JABXXV010000002">
    <property type="protein sequence ID" value="NVN46278.1"/>
    <property type="molecule type" value="Genomic_DNA"/>
</dbReference>
<dbReference type="SUPFAM" id="SSF54001">
    <property type="entry name" value="Cysteine proteinases"/>
    <property type="match status" value="1"/>
</dbReference>
<evidence type="ECO:0000313" key="4">
    <source>
        <dbReference type="Proteomes" id="UP001516351"/>
    </source>
</evidence>
<accession>A0ABX2P3P9</accession>
<dbReference type="Pfam" id="PF12913">
    <property type="entry name" value="SH3_6"/>
    <property type="match status" value="1"/>
</dbReference>
<keyword evidence="4" id="KW-1185">Reference proteome</keyword>
<dbReference type="PROSITE" id="PS51257">
    <property type="entry name" value="PROKAR_LIPOPROTEIN"/>
    <property type="match status" value="1"/>
</dbReference>
<evidence type="ECO:0000313" key="3">
    <source>
        <dbReference type="EMBL" id="NVN46278.1"/>
    </source>
</evidence>
<dbReference type="Proteomes" id="UP001516351">
    <property type="component" value="Unassembled WGS sequence"/>
</dbReference>
<dbReference type="InterPro" id="IPR027017">
    <property type="entry name" value="P60_peptidase_YkfC"/>
</dbReference>
<reference evidence="3 4" key="1">
    <citation type="submission" date="2020-06" db="EMBL/GenBank/DDBJ databases">
        <title>Synonyms of Asaia species.</title>
        <authorList>
            <person name="Sombolestani A."/>
        </authorList>
    </citation>
    <scope>NUCLEOTIDE SEQUENCE [LARGE SCALE GENOMIC DNA]</scope>
    <source>
        <strain evidence="3 4">LMG 27047</strain>
    </source>
</reference>
<feature type="domain" description="SH3b1" evidence="1">
    <location>
        <begin position="174"/>
        <end position="226"/>
    </location>
</feature>
<dbReference type="Gene3D" id="3.90.1720.10">
    <property type="entry name" value="endopeptidase domain like (from Nostoc punctiforme)"/>
    <property type="match status" value="1"/>
</dbReference>
<organism evidence="3 4">
    <name type="scientific">Asaia spathodeae</name>
    <dbReference type="NCBI Taxonomy" id="657016"/>
    <lineage>
        <taxon>Bacteria</taxon>
        <taxon>Pseudomonadati</taxon>
        <taxon>Pseudomonadota</taxon>
        <taxon>Alphaproteobacteria</taxon>
        <taxon>Acetobacterales</taxon>
        <taxon>Acetobacteraceae</taxon>
        <taxon>Asaia</taxon>
    </lineage>
</organism>
<dbReference type="Pfam" id="PF12914">
    <property type="entry name" value="SH3_7"/>
    <property type="match status" value="1"/>
</dbReference>
<proteinExistence type="predicted"/>
<sequence length="474" mass="52372">MLRSSFLIIPLVLAACQSGPDRSPQDTARLSPDYIDPTKSVFPLTNYSQSVDQWILAGADPTAAIIDAATQQRYFAALKSQYFGMGDDGHSPWNPVFVGKLLAAGVESTRDWGINAYLDAARQSWGQNFRIHDDAWKNAVRDNAAVDIDNGYHAADRGIALRETLVRVLPTDDPAYNDPRKAGEGYPFDNLQMSSVRPGTPVYTLTVSRDHRWRYVVSPDVTGWVHYEDIAQAGEPFVNSWVKMASAHLGAATRQPVSIFDDNVFHFTARIGTILPFRSAKSGVTEVAIPVSDATGHAQIAWYADQDQAFAPMPLAMNRTNIAMLVRSLVSRPYGWGNYNFYNDCSAELRSLLIPFGILMPRNSLAQIQATSRTVDLGKADVEARLDYLVKNGKPFTTLIHIPGHIMMYIGNTTVNGQVVPMTYQDLWGLRPKDADGRSIVGGSVFFPLMKSYPEKTNLQSLAGKAKFEVGFIE</sequence>
<name>A0ABX2P3P9_9PROT</name>
<comment type="caution">
    <text evidence="3">The sequence shown here is derived from an EMBL/GenBank/DDBJ whole genome shotgun (WGS) entry which is preliminary data.</text>
</comment>
<evidence type="ECO:0000259" key="2">
    <source>
        <dbReference type="Pfam" id="PF12914"/>
    </source>
</evidence>
<gene>
    <name evidence="3" type="ORF">HW542_05585</name>
</gene>